<gene>
    <name evidence="10" type="ORF">ATO12_11555</name>
</gene>
<evidence type="ECO:0000313" key="11">
    <source>
        <dbReference type="Proteomes" id="UP000023541"/>
    </source>
</evidence>
<dbReference type="Proteomes" id="UP000023541">
    <property type="component" value="Unassembled WGS sequence"/>
</dbReference>
<organism evidence="10 11">
    <name type="scientific">Aquimarina atlantica</name>
    <dbReference type="NCBI Taxonomy" id="1317122"/>
    <lineage>
        <taxon>Bacteria</taxon>
        <taxon>Pseudomonadati</taxon>
        <taxon>Bacteroidota</taxon>
        <taxon>Flavobacteriia</taxon>
        <taxon>Flavobacteriales</taxon>
        <taxon>Flavobacteriaceae</taxon>
        <taxon>Aquimarina</taxon>
    </lineage>
</organism>
<evidence type="ECO:0000256" key="6">
    <source>
        <dbReference type="ARBA" id="ARBA00038076"/>
    </source>
</evidence>
<dbReference type="OrthoDB" id="9770036at2"/>
<keyword evidence="11" id="KW-1185">Reference proteome</keyword>
<evidence type="ECO:0000256" key="1">
    <source>
        <dbReference type="ARBA" id="ARBA00004651"/>
    </source>
</evidence>
<dbReference type="InterPro" id="IPR025857">
    <property type="entry name" value="MacB_PCD"/>
</dbReference>
<protein>
    <submittedName>
        <fullName evidence="10">ABC transporter ATP-binding protein</fullName>
    </submittedName>
</protein>
<proteinExistence type="inferred from homology"/>
<evidence type="ECO:0000256" key="4">
    <source>
        <dbReference type="ARBA" id="ARBA00022989"/>
    </source>
</evidence>
<dbReference type="GO" id="GO:0005886">
    <property type="term" value="C:plasma membrane"/>
    <property type="evidence" value="ECO:0007669"/>
    <property type="project" value="UniProtKB-SubCell"/>
</dbReference>
<dbReference type="eggNOG" id="COG0577">
    <property type="taxonomic scope" value="Bacteria"/>
</dbReference>
<dbReference type="InterPro" id="IPR003838">
    <property type="entry name" value="ABC3_permease_C"/>
</dbReference>
<keyword evidence="5 7" id="KW-0472">Membrane</keyword>
<keyword evidence="4 7" id="KW-1133">Transmembrane helix</keyword>
<dbReference type="PANTHER" id="PTHR30572:SF4">
    <property type="entry name" value="ABC TRANSPORTER PERMEASE YTRF"/>
    <property type="match status" value="1"/>
</dbReference>
<name>A0A023BWP1_9FLAO</name>
<evidence type="ECO:0000256" key="5">
    <source>
        <dbReference type="ARBA" id="ARBA00023136"/>
    </source>
</evidence>
<dbReference type="Pfam" id="PF12704">
    <property type="entry name" value="MacB_PCD"/>
    <property type="match status" value="1"/>
</dbReference>
<dbReference type="RefSeq" id="WP_034240801.1">
    <property type="nucleotide sequence ID" value="NZ_AQRA01000003.1"/>
</dbReference>
<evidence type="ECO:0000256" key="2">
    <source>
        <dbReference type="ARBA" id="ARBA00022475"/>
    </source>
</evidence>
<keyword evidence="3 7" id="KW-0812">Transmembrane</keyword>
<dbReference type="EMBL" id="AQRA01000003">
    <property type="protein sequence ID" value="EZH74399.1"/>
    <property type="molecule type" value="Genomic_DNA"/>
</dbReference>
<reference evidence="10 11" key="1">
    <citation type="submission" date="2014-04" db="EMBL/GenBank/DDBJ databases">
        <title>Aquimarina sp. 22II-S11-z7 Genome Sequencing.</title>
        <authorList>
            <person name="Lai Q."/>
        </authorList>
    </citation>
    <scope>NUCLEOTIDE SEQUENCE [LARGE SCALE GENOMIC DNA]</scope>
    <source>
        <strain evidence="10 11">22II-S11-z7</strain>
    </source>
</reference>
<dbReference type="AlphaFoldDB" id="A0A023BWP1"/>
<accession>A0A023BWP1</accession>
<evidence type="ECO:0000313" key="10">
    <source>
        <dbReference type="EMBL" id="EZH74399.1"/>
    </source>
</evidence>
<dbReference type="Pfam" id="PF02687">
    <property type="entry name" value="FtsX"/>
    <property type="match status" value="1"/>
</dbReference>
<evidence type="ECO:0000256" key="3">
    <source>
        <dbReference type="ARBA" id="ARBA00022692"/>
    </source>
</evidence>
<comment type="similarity">
    <text evidence="6">Belongs to the ABC-4 integral membrane protein family.</text>
</comment>
<evidence type="ECO:0000259" key="9">
    <source>
        <dbReference type="Pfam" id="PF12704"/>
    </source>
</evidence>
<dbReference type="PANTHER" id="PTHR30572">
    <property type="entry name" value="MEMBRANE COMPONENT OF TRANSPORTER-RELATED"/>
    <property type="match status" value="1"/>
</dbReference>
<feature type="transmembrane region" description="Helical" evidence="7">
    <location>
        <begin position="373"/>
        <end position="392"/>
    </location>
</feature>
<sequence>MFDRDRWGEIFEAIGKNKLRTFLSGFTVALGILIFTILLGLGNGLLNSFLSSFVDDAQNIIFIRGGNTSKAYKGFQENRRIQFKNEDFEFIKSNYIGKVEFATPRIYRNGSAKYKKESGSYSIRAVHPDHQYLEKTIMMNGRYLNESDINERTKNIVIGRLVEKDLFKNEKALGKMLNVDGIAYKIIGVFQDSGGDNEERIIYMPYKTVQLLYGNNDHIDQINLSYNMAMSTEQAIAFSKKIEEDLKEKFKVAPDDQSAIRVRSFAEDIKETMVILGGIYMIIFVVGIGTLISGVIGIGNIMTFSVKERTKELGIRKALGASPRSIIAMVLQESVLITSVAGYLGLILGILALKLIGNNLEEFFILNPKVDTGIIMTATLVLIFFGLLAGYIPARRAAKIKPIIALRDE</sequence>
<feature type="domain" description="ABC3 transporter permease C-terminal" evidence="8">
    <location>
        <begin position="285"/>
        <end position="402"/>
    </location>
</feature>
<dbReference type="GO" id="GO:0022857">
    <property type="term" value="F:transmembrane transporter activity"/>
    <property type="evidence" value="ECO:0007669"/>
    <property type="project" value="TreeGrafter"/>
</dbReference>
<evidence type="ECO:0000256" key="7">
    <source>
        <dbReference type="SAM" id="Phobius"/>
    </source>
</evidence>
<comment type="caution">
    <text evidence="10">The sequence shown here is derived from an EMBL/GenBank/DDBJ whole genome shotgun (WGS) entry which is preliminary data.</text>
</comment>
<evidence type="ECO:0000259" key="8">
    <source>
        <dbReference type="Pfam" id="PF02687"/>
    </source>
</evidence>
<feature type="transmembrane region" description="Helical" evidence="7">
    <location>
        <begin position="273"/>
        <end position="306"/>
    </location>
</feature>
<keyword evidence="10" id="KW-0067">ATP-binding</keyword>
<dbReference type="GO" id="GO:0005524">
    <property type="term" value="F:ATP binding"/>
    <property type="evidence" value="ECO:0007669"/>
    <property type="project" value="UniProtKB-KW"/>
</dbReference>
<feature type="transmembrane region" description="Helical" evidence="7">
    <location>
        <begin position="21"/>
        <end position="42"/>
    </location>
</feature>
<keyword evidence="2" id="KW-1003">Cell membrane</keyword>
<feature type="domain" description="MacB-like periplasmic core" evidence="9">
    <location>
        <begin position="21"/>
        <end position="236"/>
    </location>
</feature>
<keyword evidence="10" id="KW-0547">Nucleotide-binding</keyword>
<dbReference type="STRING" id="1317122.ATO12_11555"/>
<comment type="subcellular location">
    <subcellularLocation>
        <location evidence="1">Cell membrane</location>
        <topology evidence="1">Multi-pass membrane protein</topology>
    </subcellularLocation>
</comment>
<dbReference type="InterPro" id="IPR050250">
    <property type="entry name" value="Macrolide_Exporter_MacB"/>
</dbReference>
<feature type="transmembrane region" description="Helical" evidence="7">
    <location>
        <begin position="326"/>
        <end position="353"/>
    </location>
</feature>